<dbReference type="Proteomes" id="UP000823941">
    <property type="component" value="Chromosome 20"/>
</dbReference>
<evidence type="ECO:0000313" key="2">
    <source>
        <dbReference type="EMBL" id="KAG7300894.1"/>
    </source>
</evidence>
<gene>
    <name evidence="2" type="ORF">JYU34_015236</name>
</gene>
<organism evidence="2 3">
    <name type="scientific">Plutella xylostella</name>
    <name type="common">Diamondback moth</name>
    <name type="synonym">Plutella maculipennis</name>
    <dbReference type="NCBI Taxonomy" id="51655"/>
    <lineage>
        <taxon>Eukaryota</taxon>
        <taxon>Metazoa</taxon>
        <taxon>Ecdysozoa</taxon>
        <taxon>Arthropoda</taxon>
        <taxon>Hexapoda</taxon>
        <taxon>Insecta</taxon>
        <taxon>Pterygota</taxon>
        <taxon>Neoptera</taxon>
        <taxon>Endopterygota</taxon>
        <taxon>Lepidoptera</taxon>
        <taxon>Glossata</taxon>
        <taxon>Ditrysia</taxon>
        <taxon>Yponomeutoidea</taxon>
        <taxon>Plutellidae</taxon>
        <taxon>Plutella</taxon>
    </lineage>
</organism>
<protein>
    <submittedName>
        <fullName evidence="2">Uncharacterized protein</fullName>
    </submittedName>
</protein>
<feature type="compositionally biased region" description="Basic residues" evidence="1">
    <location>
        <begin position="37"/>
        <end position="48"/>
    </location>
</feature>
<feature type="region of interest" description="Disordered" evidence="1">
    <location>
        <begin position="635"/>
        <end position="662"/>
    </location>
</feature>
<accession>A0ABQ7Q6X5</accession>
<comment type="caution">
    <text evidence="2">The sequence shown here is derived from an EMBL/GenBank/DDBJ whole genome shotgun (WGS) entry which is preliminary data.</text>
</comment>
<reference evidence="2 3" key="1">
    <citation type="submission" date="2021-06" db="EMBL/GenBank/DDBJ databases">
        <title>A haploid diamondback moth (Plutella xylostella L.) genome assembly resolves 31 chromosomes and identifies a diamide resistance mutation.</title>
        <authorList>
            <person name="Ward C.M."/>
            <person name="Perry K.D."/>
            <person name="Baker G."/>
            <person name="Powis K."/>
            <person name="Heckel D.G."/>
            <person name="Baxter S.W."/>
        </authorList>
    </citation>
    <scope>NUCLEOTIDE SEQUENCE [LARGE SCALE GENOMIC DNA]</scope>
    <source>
        <strain evidence="2 3">LV</strain>
        <tissue evidence="2">Single pupa</tissue>
    </source>
</reference>
<evidence type="ECO:0000313" key="3">
    <source>
        <dbReference type="Proteomes" id="UP000823941"/>
    </source>
</evidence>
<sequence length="1000" mass="112335">MKRSFQDEFLKAVAEKNFTNNVGVGEDSQNNTNFTCKNKKPRGRKRKQSFNTIADEEDDWYELHSQRKKKASSRSSNKEESTVVLTAICEDAEEPSPATDDPLADYDQDITSTIIKEEDLIEQIEDEIIKTEYIVQDSETSHRSSPEITNVLINISQCIVSTTRLNDMAVLNMESKLTPQEIFAAIDIESRPTIIKACDFLEQRNSLDFDELQERIRELNQGIQINTTKTAESSLLVQTNFNVGPCKTSNEVPKDRGVTGLSDVSTSALWQHVETKEEYIDESNTEQTGARHYTKLKKNLQVLLIDFRKYAVSSKSLNPMYDIQRITSSIQQNYLRKTILDELQTGLDPDQVILFSSNPNTAECFQYDSDISNTYCIKKINLPSLCSESTLRFLAQHLKCFAKYVCCWSNRNSLLKKESMLKSVPLDLAQKQHACSDTCGCCENCRPTSTVKDYVISPSIEDCTLRDLLNKRHGEVPNPPSKPLTLIDRALMFTKRSQIKKSILTKANSIIHTAETKIKALTKKSTDHVIEFYHRPTSYTKVERYETLNVNGIETYTMVERRIESNLQKDETLTNNCTVFNNICCWNKRQKILYDLKASHETQEIVKLIKTKHTCPFKWCVCCCPRAVKSNLCTDTTSSKVSPPKIDSDKAPAKKTTKTPTPCGRKQVIVNARKEMTTNVKNNVANVMTNFNGLRLAIDKDKKVQALLSNVKNIAALSTTELSQLKAFLEQAQVIADRYNIESGTQLAHILGMHVSPVHTLPSNIPVTAACVKKPALDMPVITTAPSLPNPVPLQPKPNYCIIKMKPIPTDVTQKQAVYVTNTTPKCQPTHFDGAVNLLAKATVSDTTVIKTMPIITSVTSLGSGNSSAVLIPNNLTPSVTKTSKDLTPAVIRVRKEICKSQTITEPVASTSAGLWYKTPDNKPITDDRHDATESVVYNVNSEEYQRNLLDAETGEEVKTNFDDDWDLATLKKNIISDMIDIKEDQISEYGSDINKIDHQ</sequence>
<keyword evidence="3" id="KW-1185">Reference proteome</keyword>
<proteinExistence type="predicted"/>
<feature type="compositionally biased region" description="Polar residues" evidence="1">
    <location>
        <begin position="20"/>
        <end position="36"/>
    </location>
</feature>
<dbReference type="EMBL" id="JAHIBW010000020">
    <property type="protein sequence ID" value="KAG7300894.1"/>
    <property type="molecule type" value="Genomic_DNA"/>
</dbReference>
<evidence type="ECO:0000256" key="1">
    <source>
        <dbReference type="SAM" id="MobiDB-lite"/>
    </source>
</evidence>
<name>A0ABQ7Q6X5_PLUXY</name>
<feature type="region of interest" description="Disordered" evidence="1">
    <location>
        <begin position="20"/>
        <end position="51"/>
    </location>
</feature>